<keyword evidence="2" id="KW-1185">Reference proteome</keyword>
<gene>
    <name evidence="1" type="ORF">MTX78_20495</name>
</gene>
<protein>
    <submittedName>
        <fullName evidence="1">Uncharacterized protein</fullName>
    </submittedName>
</protein>
<evidence type="ECO:0000313" key="1">
    <source>
        <dbReference type="EMBL" id="UOG74487.1"/>
    </source>
</evidence>
<reference evidence="1 2" key="1">
    <citation type="submission" date="2022-03" db="EMBL/GenBank/DDBJ databases">
        <title>Hymenobactersp. isolated from the air.</title>
        <authorList>
            <person name="Won M."/>
            <person name="Kwon S.-W."/>
        </authorList>
    </citation>
    <scope>NUCLEOTIDE SEQUENCE [LARGE SCALE GENOMIC DNA]</scope>
    <source>
        <strain evidence="1 2">KACC 21982</strain>
    </source>
</reference>
<evidence type="ECO:0000313" key="2">
    <source>
        <dbReference type="Proteomes" id="UP000831113"/>
    </source>
</evidence>
<name>A0ABY4CXK4_9BACT</name>
<sequence>MTEPTHEPAGQDWDQLLDQLRQVRQQVQEHGPLAPEEQEEATNAFKQGLALLANQVDDIRSNGLKGSSGEW</sequence>
<proteinExistence type="predicted"/>
<dbReference type="EMBL" id="CP094669">
    <property type="protein sequence ID" value="UOG74487.1"/>
    <property type="molecule type" value="Genomic_DNA"/>
</dbReference>
<dbReference type="RefSeq" id="WP_243797896.1">
    <property type="nucleotide sequence ID" value="NZ_CP094669.1"/>
</dbReference>
<dbReference type="Proteomes" id="UP000831113">
    <property type="component" value="Chromosome"/>
</dbReference>
<organism evidence="1 2">
    <name type="scientific">Hymenobacter tibetensis</name>
    <dbReference type="NCBI Taxonomy" id="497967"/>
    <lineage>
        <taxon>Bacteria</taxon>
        <taxon>Pseudomonadati</taxon>
        <taxon>Bacteroidota</taxon>
        <taxon>Cytophagia</taxon>
        <taxon>Cytophagales</taxon>
        <taxon>Hymenobacteraceae</taxon>
        <taxon>Hymenobacter</taxon>
    </lineage>
</organism>
<accession>A0ABY4CXK4</accession>